<protein>
    <submittedName>
        <fullName evidence="2">Esterase-like activity of phytase family protein</fullName>
    </submittedName>
</protein>
<accession>A0A9X2KR73</accession>
<dbReference type="PANTHER" id="PTHR37957:SF1">
    <property type="entry name" value="PHYTASE-LIKE DOMAIN-CONTAINING PROTEIN"/>
    <property type="match status" value="1"/>
</dbReference>
<gene>
    <name evidence="2" type="ORF">M9978_18960</name>
</gene>
<name>A0A9X2KR73_9SPHN</name>
<keyword evidence="3" id="KW-1185">Reference proteome</keyword>
<dbReference type="AlphaFoldDB" id="A0A9X2KR73"/>
<dbReference type="Proteomes" id="UP001139451">
    <property type="component" value="Unassembled WGS sequence"/>
</dbReference>
<dbReference type="RefSeq" id="WP_254296033.1">
    <property type="nucleotide sequence ID" value="NZ_JAMLDX010000019.1"/>
</dbReference>
<dbReference type="SUPFAM" id="SSF101898">
    <property type="entry name" value="NHL repeat"/>
    <property type="match status" value="1"/>
</dbReference>
<feature type="domain" description="Phytase-like" evidence="1">
    <location>
        <begin position="34"/>
        <end position="386"/>
    </location>
</feature>
<evidence type="ECO:0000259" key="1">
    <source>
        <dbReference type="Pfam" id="PF13449"/>
    </source>
</evidence>
<comment type="caution">
    <text evidence="2">The sequence shown here is derived from an EMBL/GenBank/DDBJ whole genome shotgun (WGS) entry which is preliminary data.</text>
</comment>
<evidence type="ECO:0000313" key="3">
    <source>
        <dbReference type="Proteomes" id="UP001139451"/>
    </source>
</evidence>
<dbReference type="InterPro" id="IPR027372">
    <property type="entry name" value="Phytase-like_dom"/>
</dbReference>
<sequence>MKVQSVQRLNWRDPEICSLAFPAGTMKLRYGFGSGLARRPGDPTGHVWAIGDRGPNIKVRDAVRLYGLDHLLPLGKVEGAKIMPWLDVGPTLAELRVAGDDIELLRIMPLRHPEGQAVTGLPHPGGDHLQSEPVFDIDGKPIAADLFGLDTEGLVALSDGDFWIGDEFGPSLVRVDATGMVTVRLLPQERAGVAGQQALPAIAARRQLNRGFEALAISGDERFLYLAFQSPLAHPDQAAHRAARHVRIWRLDAKTGAVLAQHAYPLDRPESFARDMAAGDFGPSDIKVSELLWLPSDDLLVLERGSKTTKIYRCVMAASLLDRSHLELEARPTLEELSMADEPAAFPVLGKELLFTSDEHPEVAADVEGMALLSASELLLVTDNDFGVQGQETTFWRITLAAPT</sequence>
<organism evidence="2 3">
    <name type="scientific">Sphingomonas tagetis</name>
    <dbReference type="NCBI Taxonomy" id="2949092"/>
    <lineage>
        <taxon>Bacteria</taxon>
        <taxon>Pseudomonadati</taxon>
        <taxon>Pseudomonadota</taxon>
        <taxon>Alphaproteobacteria</taxon>
        <taxon>Sphingomonadales</taxon>
        <taxon>Sphingomonadaceae</taxon>
        <taxon>Sphingomonas</taxon>
    </lineage>
</organism>
<evidence type="ECO:0000313" key="2">
    <source>
        <dbReference type="EMBL" id="MCP3732508.1"/>
    </source>
</evidence>
<reference evidence="2" key="1">
    <citation type="submission" date="2022-05" db="EMBL/GenBank/DDBJ databases">
        <title>Sphingomonas sp. strain MG17 Genome sequencing and assembly.</title>
        <authorList>
            <person name="Kim I."/>
        </authorList>
    </citation>
    <scope>NUCLEOTIDE SEQUENCE</scope>
    <source>
        <strain evidence="2">MG17</strain>
    </source>
</reference>
<proteinExistence type="predicted"/>
<dbReference type="Pfam" id="PF13449">
    <property type="entry name" value="Phytase-like"/>
    <property type="match status" value="1"/>
</dbReference>
<dbReference type="EMBL" id="JAMLDX010000019">
    <property type="protein sequence ID" value="MCP3732508.1"/>
    <property type="molecule type" value="Genomic_DNA"/>
</dbReference>
<dbReference type="PANTHER" id="PTHR37957">
    <property type="entry name" value="BLR7070 PROTEIN"/>
    <property type="match status" value="1"/>
</dbReference>